<feature type="transmembrane region" description="Helical" evidence="10">
    <location>
        <begin position="46"/>
        <end position="68"/>
    </location>
</feature>
<keyword evidence="8 10" id="KW-0811">Translocation</keyword>
<comment type="caution">
    <text evidence="10">Lacks conserved residue(s) required for the propagation of feature annotation.</text>
</comment>
<keyword evidence="6 10" id="KW-0653">Protein transport</keyword>
<accession>M4V773</accession>
<comment type="subcellular location">
    <subcellularLocation>
        <location evidence="1 10">Cell membrane</location>
        <topology evidence="1 10">Multi-pass membrane protein</topology>
    </subcellularLocation>
</comment>
<evidence type="ECO:0000256" key="2">
    <source>
        <dbReference type="ARBA" id="ARBA00008445"/>
    </source>
</evidence>
<dbReference type="PATRIC" id="fig|1184267.3.peg.835"/>
<evidence type="ECO:0000256" key="10">
    <source>
        <dbReference type="RuleBase" id="RU365087"/>
    </source>
</evidence>
<dbReference type="NCBIfam" id="TIGR00810">
    <property type="entry name" value="secG"/>
    <property type="match status" value="1"/>
</dbReference>
<dbReference type="AlphaFoldDB" id="M4V773"/>
<evidence type="ECO:0000256" key="5">
    <source>
        <dbReference type="ARBA" id="ARBA00022692"/>
    </source>
</evidence>
<dbReference type="Proteomes" id="UP000012040">
    <property type="component" value="Chromosome"/>
</dbReference>
<keyword evidence="4 10" id="KW-1003">Cell membrane</keyword>
<dbReference type="PANTHER" id="PTHR34182:SF1">
    <property type="entry name" value="PROTEIN-EXPORT MEMBRANE PROTEIN SECG"/>
    <property type="match status" value="1"/>
</dbReference>
<keyword evidence="5 10" id="KW-0812">Transmembrane</keyword>
<evidence type="ECO:0000256" key="1">
    <source>
        <dbReference type="ARBA" id="ARBA00004651"/>
    </source>
</evidence>
<evidence type="ECO:0000313" key="13">
    <source>
        <dbReference type="Proteomes" id="UP000012040"/>
    </source>
</evidence>
<evidence type="ECO:0000256" key="3">
    <source>
        <dbReference type="ARBA" id="ARBA00022448"/>
    </source>
</evidence>
<dbReference type="GO" id="GO:0043952">
    <property type="term" value="P:protein transport by the Sec complex"/>
    <property type="evidence" value="ECO:0007669"/>
    <property type="project" value="TreeGrafter"/>
</dbReference>
<dbReference type="HOGENOM" id="CLU_094156_2_2_7"/>
<keyword evidence="13" id="KW-1185">Reference proteome</keyword>
<dbReference type="PANTHER" id="PTHR34182">
    <property type="entry name" value="PROTEIN-EXPORT MEMBRANE PROTEIN SECG"/>
    <property type="match status" value="1"/>
</dbReference>
<dbReference type="InterPro" id="IPR004692">
    <property type="entry name" value="SecG"/>
</dbReference>
<proteinExistence type="inferred from homology"/>
<evidence type="ECO:0000256" key="4">
    <source>
        <dbReference type="ARBA" id="ARBA00022475"/>
    </source>
</evidence>
<dbReference type="GO" id="GO:0005886">
    <property type="term" value="C:plasma membrane"/>
    <property type="evidence" value="ECO:0007669"/>
    <property type="project" value="UniProtKB-SubCell"/>
</dbReference>
<evidence type="ECO:0000256" key="8">
    <source>
        <dbReference type="ARBA" id="ARBA00023010"/>
    </source>
</evidence>
<reference evidence="12 13" key="1">
    <citation type="journal article" date="2013" name="ISME J.">
        <title>By their genes ye shall know them: genomic signatures of predatory bacteria.</title>
        <authorList>
            <person name="Pasternak Z."/>
            <person name="Pietrokovski S."/>
            <person name="Rotem O."/>
            <person name="Gophna U."/>
            <person name="Lurie-Weinberger M.N."/>
            <person name="Jurkevitch E."/>
        </authorList>
    </citation>
    <scope>NUCLEOTIDE SEQUENCE [LARGE SCALE GENOMIC DNA]</scope>
    <source>
        <strain evidence="12 13">JSS</strain>
    </source>
</reference>
<gene>
    <name evidence="12" type="ORF">A11Q_825</name>
</gene>
<keyword evidence="7 10" id="KW-1133">Transmembrane helix</keyword>
<name>M4V773_9BACT</name>
<evidence type="ECO:0000256" key="6">
    <source>
        <dbReference type="ARBA" id="ARBA00022927"/>
    </source>
</evidence>
<dbReference type="KEGG" id="bex:A11Q_825"/>
<feature type="region of interest" description="Disordered" evidence="11">
    <location>
        <begin position="88"/>
        <end position="111"/>
    </location>
</feature>
<protein>
    <recommendedName>
        <fullName evidence="10">Protein-export membrane protein SecG</fullName>
    </recommendedName>
</protein>
<dbReference type="GO" id="GO:0065002">
    <property type="term" value="P:intracellular protein transmembrane transport"/>
    <property type="evidence" value="ECO:0007669"/>
    <property type="project" value="TreeGrafter"/>
</dbReference>
<evidence type="ECO:0000256" key="9">
    <source>
        <dbReference type="ARBA" id="ARBA00023136"/>
    </source>
</evidence>
<keyword evidence="3 10" id="KW-0813">Transport</keyword>
<dbReference type="Pfam" id="PF03840">
    <property type="entry name" value="SecG"/>
    <property type="match status" value="1"/>
</dbReference>
<dbReference type="eggNOG" id="COG1314">
    <property type="taxonomic scope" value="Bacteria"/>
</dbReference>
<evidence type="ECO:0000313" key="12">
    <source>
        <dbReference type="EMBL" id="AGH95043.1"/>
    </source>
</evidence>
<organism evidence="12 13">
    <name type="scientific">Pseudobdellovibrio exovorus JSS</name>
    <dbReference type="NCBI Taxonomy" id="1184267"/>
    <lineage>
        <taxon>Bacteria</taxon>
        <taxon>Pseudomonadati</taxon>
        <taxon>Bdellovibrionota</taxon>
        <taxon>Bdellovibrionia</taxon>
        <taxon>Bdellovibrionales</taxon>
        <taxon>Pseudobdellovibrionaceae</taxon>
        <taxon>Pseudobdellovibrio</taxon>
    </lineage>
</organism>
<dbReference type="OrthoDB" id="121323at2"/>
<dbReference type="RefSeq" id="WP_015469533.1">
    <property type="nucleotide sequence ID" value="NC_020813.1"/>
</dbReference>
<keyword evidence="9 10" id="KW-0472">Membrane</keyword>
<dbReference type="GO" id="GO:0009306">
    <property type="term" value="P:protein secretion"/>
    <property type="evidence" value="ECO:0007669"/>
    <property type="project" value="UniProtKB-UniRule"/>
</dbReference>
<dbReference type="PRINTS" id="PR01651">
    <property type="entry name" value="SECGEXPORT"/>
</dbReference>
<dbReference type="EMBL" id="CP003537">
    <property type="protein sequence ID" value="AGH95043.1"/>
    <property type="molecule type" value="Genomic_DNA"/>
</dbReference>
<comment type="similarity">
    <text evidence="2 10">Belongs to the SecG family.</text>
</comment>
<sequence length="111" mass="11050">MVTFLAIIHIVACLGLIGLVLIQDSKGGGVFTSQTTSNSVLGATGATSFAQTMTKVIAAVFAVTCIGLSIMSARSEKSVVDGVIPSTSTAAPVDASAPLEVEAPPATAPTE</sequence>
<dbReference type="STRING" id="1184267.A11Q_825"/>
<evidence type="ECO:0000256" key="7">
    <source>
        <dbReference type="ARBA" id="ARBA00022989"/>
    </source>
</evidence>
<comment type="function">
    <text evidence="10">Involved in protein export. Participates in an early event of protein translocation.</text>
</comment>
<evidence type="ECO:0000256" key="11">
    <source>
        <dbReference type="SAM" id="MobiDB-lite"/>
    </source>
</evidence>
<dbReference type="GO" id="GO:0015450">
    <property type="term" value="F:protein-transporting ATPase activity"/>
    <property type="evidence" value="ECO:0007669"/>
    <property type="project" value="UniProtKB-UniRule"/>
</dbReference>